<sequence length="111" mass="12245">MHVAGIGDLTAQTAKIAGLGAARCDVFTADTEQTPAMHRDYFAWAQGFMSGVLISQPPDVDDGVDLVPHSLPLVQQVEWLRQYCRANPGQDFTDAVLSLYKRLRQGESVRR</sequence>
<dbReference type="EMBL" id="JAAMRR010000438">
    <property type="protein sequence ID" value="NGX95223.1"/>
    <property type="molecule type" value="Genomic_DNA"/>
</dbReference>
<name>A0A7C9RE44_9BRAD</name>
<evidence type="ECO:0000313" key="2">
    <source>
        <dbReference type="Proteomes" id="UP000480266"/>
    </source>
</evidence>
<dbReference type="Proteomes" id="UP000480266">
    <property type="component" value="Unassembled WGS sequence"/>
</dbReference>
<evidence type="ECO:0000313" key="1">
    <source>
        <dbReference type="EMBL" id="NGX95223.1"/>
    </source>
</evidence>
<keyword evidence="2" id="KW-1185">Reference proteome</keyword>
<accession>A0A7C9RE44</accession>
<proteinExistence type="predicted"/>
<comment type="caution">
    <text evidence="1">The sequence shown here is derived from an EMBL/GenBank/DDBJ whole genome shotgun (WGS) entry which is preliminary data.</text>
</comment>
<reference evidence="1" key="1">
    <citation type="submission" date="2020-02" db="EMBL/GenBank/DDBJ databases">
        <title>Draft genome sequence of Candidatus Afipia apatlaquensis IBT-C3, a potential strain for decolorization of textile dyes.</title>
        <authorList>
            <person name="Sanchez-Reyes A."/>
            <person name="Breton-Deval L."/>
            <person name="Mangelson H."/>
            <person name="Sanchez-Flores A."/>
        </authorList>
    </citation>
    <scope>NUCLEOTIDE SEQUENCE [LARGE SCALE GENOMIC DNA]</scope>
    <source>
        <strain evidence="1">IBT-C3</strain>
    </source>
</reference>
<protein>
    <submittedName>
        <fullName evidence="1">Uncharacterized protein</fullName>
    </submittedName>
</protein>
<gene>
    <name evidence="1" type="ORF">G4V63_08330</name>
</gene>
<dbReference type="AlphaFoldDB" id="A0A7C9RE44"/>
<organism evidence="1 2">
    <name type="scientific">Candidatus Afipia apatlaquensis</name>
    <dbReference type="NCBI Taxonomy" id="2712852"/>
    <lineage>
        <taxon>Bacteria</taxon>
        <taxon>Pseudomonadati</taxon>
        <taxon>Pseudomonadota</taxon>
        <taxon>Alphaproteobacteria</taxon>
        <taxon>Hyphomicrobiales</taxon>
        <taxon>Nitrobacteraceae</taxon>
        <taxon>Afipia</taxon>
    </lineage>
</organism>